<evidence type="ECO:0000256" key="1">
    <source>
        <dbReference type="SAM" id="MobiDB-lite"/>
    </source>
</evidence>
<keyword evidence="3" id="KW-1185">Reference proteome</keyword>
<evidence type="ECO:0000313" key="3">
    <source>
        <dbReference type="Proteomes" id="UP000566663"/>
    </source>
</evidence>
<feature type="compositionally biased region" description="Basic and acidic residues" evidence="1">
    <location>
        <begin position="87"/>
        <end position="111"/>
    </location>
</feature>
<feature type="region of interest" description="Disordered" evidence="1">
    <location>
        <begin position="58"/>
        <end position="111"/>
    </location>
</feature>
<evidence type="ECO:0000313" key="2">
    <source>
        <dbReference type="EMBL" id="MBB5290641.1"/>
    </source>
</evidence>
<dbReference type="Proteomes" id="UP000566663">
    <property type="component" value="Unassembled WGS sequence"/>
</dbReference>
<sequence length="111" mass="12076">MAVMNRWTRSFARRASSGTSLTYICASICLRSATEAPLGWADSQPQWRGSRVTSFAVTPSFGRRGGGVEDRQGPEKRGGCDDAVNADEGHNRQVGRNGHESSSGRRGYDRV</sequence>
<dbReference type="EMBL" id="JACHFZ010000001">
    <property type="protein sequence ID" value="MBB5290641.1"/>
    <property type="molecule type" value="Genomic_DNA"/>
</dbReference>
<feature type="compositionally biased region" description="Basic and acidic residues" evidence="1">
    <location>
        <begin position="66"/>
        <end position="80"/>
    </location>
</feature>
<comment type="caution">
    <text evidence="2">The sequence shown here is derived from an EMBL/GenBank/DDBJ whole genome shotgun (WGS) entry which is preliminary data.</text>
</comment>
<dbReference type="AlphaFoldDB" id="A0A7W8MG49"/>
<name>A0A7W8MG49_9CAUL</name>
<gene>
    <name evidence="2" type="ORF">HNQ67_000137</name>
</gene>
<proteinExistence type="predicted"/>
<accession>A0A7W8MG49</accession>
<reference evidence="2 3" key="1">
    <citation type="submission" date="2020-08" db="EMBL/GenBank/DDBJ databases">
        <title>Genomic Encyclopedia of Type Strains, Phase IV (KMG-IV): sequencing the most valuable type-strain genomes for metagenomic binning, comparative biology and taxonomic classification.</title>
        <authorList>
            <person name="Goeker M."/>
        </authorList>
    </citation>
    <scope>NUCLEOTIDE SEQUENCE [LARGE SCALE GENOMIC DNA]</scope>
    <source>
        <strain evidence="2 3">DSM 25335</strain>
    </source>
</reference>
<protein>
    <submittedName>
        <fullName evidence="2">Uncharacterized protein</fullName>
    </submittedName>
</protein>
<organism evidence="2 3">
    <name type="scientific">Brevundimonas basaltis</name>
    <dbReference type="NCBI Taxonomy" id="472166"/>
    <lineage>
        <taxon>Bacteria</taxon>
        <taxon>Pseudomonadati</taxon>
        <taxon>Pseudomonadota</taxon>
        <taxon>Alphaproteobacteria</taxon>
        <taxon>Caulobacterales</taxon>
        <taxon>Caulobacteraceae</taxon>
        <taxon>Brevundimonas</taxon>
    </lineage>
</organism>